<dbReference type="AlphaFoldDB" id="A0A417ZA36"/>
<evidence type="ECO:0000256" key="3">
    <source>
        <dbReference type="ARBA" id="ARBA00022692"/>
    </source>
</evidence>
<name>A0A417ZA36_9MICO</name>
<evidence type="ECO:0000313" key="9">
    <source>
        <dbReference type="Proteomes" id="UP000285376"/>
    </source>
</evidence>
<comment type="subcellular location">
    <subcellularLocation>
        <location evidence="6">Cell membrane</location>
        <topology evidence="6">Multi-pass membrane protein</topology>
    </subcellularLocation>
    <subcellularLocation>
        <location evidence="1">Membrane</location>
    </subcellularLocation>
</comment>
<feature type="region of interest" description="Disordered" evidence="7">
    <location>
        <begin position="246"/>
        <end position="282"/>
    </location>
</feature>
<reference evidence="8 9" key="1">
    <citation type="submission" date="2018-08" db="EMBL/GenBank/DDBJ databases">
        <title>Whole genome sequence analysis of Dermacoccus abyssi bacteria isolated from Deep Mariana trench Micromonospora spp reveals genes involved in the environmental adaptation and production of secondary metabolites.</title>
        <authorList>
            <person name="Abdel-Mageed W.M."/>
            <person name="Lehri B."/>
            <person name="Nouioui I."/>
            <person name="Goodfellow I."/>
            <person name="Jaspars M."/>
            <person name="Karlyshev A."/>
        </authorList>
    </citation>
    <scope>NUCLEOTIDE SEQUENCE [LARGE SCALE GENOMIC DNA]</scope>
    <source>
        <strain evidence="8 9">MT1.1</strain>
    </source>
</reference>
<dbReference type="PANTHER" id="PTHR23427:SF2">
    <property type="entry name" value="SURFEIT LOCUS PROTEIN 1"/>
    <property type="match status" value="1"/>
</dbReference>
<organism evidence="8 9">
    <name type="scientific">Dermacoccus abyssi</name>
    <dbReference type="NCBI Taxonomy" id="322596"/>
    <lineage>
        <taxon>Bacteria</taxon>
        <taxon>Bacillati</taxon>
        <taxon>Actinomycetota</taxon>
        <taxon>Actinomycetes</taxon>
        <taxon>Micrococcales</taxon>
        <taxon>Dermacoccaceae</taxon>
        <taxon>Dermacoccus</taxon>
    </lineage>
</organism>
<feature type="transmembrane region" description="Helical" evidence="6">
    <location>
        <begin position="215"/>
        <end position="234"/>
    </location>
</feature>
<evidence type="ECO:0000256" key="5">
    <source>
        <dbReference type="ARBA" id="ARBA00023136"/>
    </source>
</evidence>
<dbReference type="RefSeq" id="WP_118912411.1">
    <property type="nucleotide sequence ID" value="NZ_CBCRVH010000002.1"/>
</dbReference>
<comment type="caution">
    <text evidence="6">Lacks conserved residue(s) required for the propagation of feature annotation.</text>
</comment>
<comment type="caution">
    <text evidence="8">The sequence shown here is derived from an EMBL/GenBank/DDBJ whole genome shotgun (WGS) entry which is preliminary data.</text>
</comment>
<evidence type="ECO:0000256" key="4">
    <source>
        <dbReference type="ARBA" id="ARBA00022989"/>
    </source>
</evidence>
<dbReference type="PROSITE" id="PS50895">
    <property type="entry name" value="SURF1"/>
    <property type="match status" value="1"/>
</dbReference>
<comment type="similarity">
    <text evidence="2 6">Belongs to the SURF1 family.</text>
</comment>
<dbReference type="InterPro" id="IPR002994">
    <property type="entry name" value="Surf1/Shy1"/>
</dbReference>
<dbReference type="EMBL" id="QWLM01000002">
    <property type="protein sequence ID" value="RHW47520.1"/>
    <property type="molecule type" value="Genomic_DNA"/>
</dbReference>
<sequence>MLRLLSTKRWLTWLLVATLWATICLVAGRWQWNRWQEKSTIQERIDTNYDARPVPFGDVLEDGRAPAKDDEWKQVRGTGTYLGDVRMVRNRPGPGGDFGYETVDIFAVDGIKVLVDRGWVTNGSSAAKPSSVPASPRGQVTVTGWVRPSEKSLGRPPVEGQLSSISTADAEKATGEQLVDGYVRMRTEAMPDGTTPPRPQALERPSQGMAAGINLSYAIQWWLGIVAGYAFVLMRARREYLDGLETADPASAGEVQAQKGATAARPKREKKRKQRIWDEEDE</sequence>
<accession>A0A417ZA36</accession>
<keyword evidence="3 6" id="KW-0812">Transmembrane</keyword>
<keyword evidence="5 6" id="KW-0472">Membrane</keyword>
<evidence type="ECO:0000256" key="1">
    <source>
        <dbReference type="ARBA" id="ARBA00004370"/>
    </source>
</evidence>
<keyword evidence="6" id="KW-1003">Cell membrane</keyword>
<dbReference type="GO" id="GO:0005886">
    <property type="term" value="C:plasma membrane"/>
    <property type="evidence" value="ECO:0007669"/>
    <property type="project" value="UniProtKB-SubCell"/>
</dbReference>
<evidence type="ECO:0000256" key="6">
    <source>
        <dbReference type="RuleBase" id="RU363076"/>
    </source>
</evidence>
<dbReference type="InterPro" id="IPR045214">
    <property type="entry name" value="Surf1/Surf4"/>
</dbReference>
<dbReference type="Pfam" id="PF02104">
    <property type="entry name" value="SURF1"/>
    <property type="match status" value="1"/>
</dbReference>
<evidence type="ECO:0000313" key="8">
    <source>
        <dbReference type="EMBL" id="RHW47520.1"/>
    </source>
</evidence>
<dbReference type="CDD" id="cd06662">
    <property type="entry name" value="SURF1"/>
    <property type="match status" value="1"/>
</dbReference>
<proteinExistence type="inferred from homology"/>
<dbReference type="Proteomes" id="UP000285376">
    <property type="component" value="Unassembled WGS sequence"/>
</dbReference>
<protein>
    <recommendedName>
        <fullName evidence="6">SURF1-like protein</fullName>
    </recommendedName>
</protein>
<evidence type="ECO:0000256" key="2">
    <source>
        <dbReference type="ARBA" id="ARBA00007165"/>
    </source>
</evidence>
<feature type="compositionally biased region" description="Basic residues" evidence="7">
    <location>
        <begin position="265"/>
        <end position="274"/>
    </location>
</feature>
<gene>
    <name evidence="8" type="ORF">D1832_02115</name>
</gene>
<evidence type="ECO:0000256" key="7">
    <source>
        <dbReference type="SAM" id="MobiDB-lite"/>
    </source>
</evidence>
<dbReference type="PANTHER" id="PTHR23427">
    <property type="entry name" value="SURFEIT LOCUS PROTEIN"/>
    <property type="match status" value="1"/>
</dbReference>
<keyword evidence="4 6" id="KW-1133">Transmembrane helix</keyword>